<dbReference type="EMBL" id="LAZR01051168">
    <property type="protein sequence ID" value="KKK85741.1"/>
    <property type="molecule type" value="Genomic_DNA"/>
</dbReference>
<comment type="caution">
    <text evidence="3">The sequence shown here is derived from an EMBL/GenBank/DDBJ whole genome shotgun (WGS) entry which is preliminary data.</text>
</comment>
<protein>
    <recommendedName>
        <fullName evidence="2">Glycosyl transferase family 1 domain-containing protein</fullName>
    </recommendedName>
</protein>
<dbReference type="InterPro" id="IPR001296">
    <property type="entry name" value="Glyco_trans_1"/>
</dbReference>
<dbReference type="Gene3D" id="3.40.50.2000">
    <property type="entry name" value="Glycogen Phosphorylase B"/>
    <property type="match status" value="1"/>
</dbReference>
<name>A0A0F9BMX3_9ZZZZ</name>
<dbReference type="PANTHER" id="PTHR46401:SF2">
    <property type="entry name" value="GLYCOSYLTRANSFERASE WBBK-RELATED"/>
    <property type="match status" value="1"/>
</dbReference>
<keyword evidence="1" id="KW-0808">Transferase</keyword>
<dbReference type="GO" id="GO:0009103">
    <property type="term" value="P:lipopolysaccharide biosynthetic process"/>
    <property type="evidence" value="ECO:0007669"/>
    <property type="project" value="TreeGrafter"/>
</dbReference>
<dbReference type="Pfam" id="PF00534">
    <property type="entry name" value="Glycos_transf_1"/>
    <property type="match status" value="1"/>
</dbReference>
<proteinExistence type="predicted"/>
<gene>
    <name evidence="3" type="ORF">LCGC14_2770270</name>
</gene>
<feature type="domain" description="Glycosyl transferase family 1" evidence="2">
    <location>
        <begin position="1"/>
        <end position="79"/>
    </location>
</feature>
<evidence type="ECO:0000313" key="3">
    <source>
        <dbReference type="EMBL" id="KKK85741.1"/>
    </source>
</evidence>
<dbReference type="PANTHER" id="PTHR46401">
    <property type="entry name" value="GLYCOSYLTRANSFERASE WBBK-RELATED"/>
    <property type="match status" value="1"/>
</dbReference>
<dbReference type="SUPFAM" id="SSF53756">
    <property type="entry name" value="UDP-Glycosyltransferase/glycogen phosphorylase"/>
    <property type="match status" value="1"/>
</dbReference>
<evidence type="ECO:0000259" key="2">
    <source>
        <dbReference type="Pfam" id="PF00534"/>
    </source>
</evidence>
<sequence>LYNAVDLIVKPSINESLGFVYFEGMCAGKPIITSNIAPMIEVSKDVGLSVPFNSENELINAIIRLKEDRDLYGKCSKNALIKAKNQSWEKRGNEFEKTFRELIKQNRRFRLKKQKRIQK</sequence>
<accession>A0A0F9BMX3</accession>
<organism evidence="3">
    <name type="scientific">marine sediment metagenome</name>
    <dbReference type="NCBI Taxonomy" id="412755"/>
    <lineage>
        <taxon>unclassified sequences</taxon>
        <taxon>metagenomes</taxon>
        <taxon>ecological metagenomes</taxon>
    </lineage>
</organism>
<dbReference type="AlphaFoldDB" id="A0A0F9BMX3"/>
<reference evidence="3" key="1">
    <citation type="journal article" date="2015" name="Nature">
        <title>Complex archaea that bridge the gap between prokaryotes and eukaryotes.</title>
        <authorList>
            <person name="Spang A."/>
            <person name="Saw J.H."/>
            <person name="Jorgensen S.L."/>
            <person name="Zaremba-Niedzwiedzka K."/>
            <person name="Martijn J."/>
            <person name="Lind A.E."/>
            <person name="van Eijk R."/>
            <person name="Schleper C."/>
            <person name="Guy L."/>
            <person name="Ettema T.J."/>
        </authorList>
    </citation>
    <scope>NUCLEOTIDE SEQUENCE</scope>
</reference>
<dbReference type="GO" id="GO:0016757">
    <property type="term" value="F:glycosyltransferase activity"/>
    <property type="evidence" value="ECO:0007669"/>
    <property type="project" value="InterPro"/>
</dbReference>
<evidence type="ECO:0000256" key="1">
    <source>
        <dbReference type="ARBA" id="ARBA00022679"/>
    </source>
</evidence>
<feature type="non-terminal residue" evidence="3">
    <location>
        <position position="1"/>
    </location>
</feature>